<dbReference type="PANTHER" id="PTHR24093:SF369">
    <property type="entry name" value="CALCIUM-TRANSPORTING ATPASE"/>
    <property type="match status" value="1"/>
</dbReference>
<feature type="region of interest" description="Disordered" evidence="10">
    <location>
        <begin position="1"/>
        <end position="30"/>
    </location>
</feature>
<dbReference type="InterPro" id="IPR023298">
    <property type="entry name" value="ATPase_P-typ_TM_dom_sf"/>
</dbReference>
<feature type="transmembrane region" description="Helical" evidence="11">
    <location>
        <begin position="390"/>
        <end position="412"/>
    </location>
</feature>
<evidence type="ECO:0000256" key="5">
    <source>
        <dbReference type="ARBA" id="ARBA00022840"/>
    </source>
</evidence>
<dbReference type="SFLD" id="SFLDS00003">
    <property type="entry name" value="Haloacid_Dehalogenase"/>
    <property type="match status" value="1"/>
</dbReference>
<keyword evidence="5" id="KW-0067">ATP-binding</keyword>
<keyword evidence="2 11" id="KW-0812">Transmembrane</keyword>
<evidence type="ECO:0000256" key="4">
    <source>
        <dbReference type="ARBA" id="ARBA00022741"/>
    </source>
</evidence>
<feature type="compositionally biased region" description="Basic residues" evidence="10">
    <location>
        <begin position="119"/>
        <end position="129"/>
    </location>
</feature>
<dbReference type="InterPro" id="IPR018303">
    <property type="entry name" value="ATPase_P-typ_P_site"/>
</dbReference>
<dbReference type="InterPro" id="IPR006068">
    <property type="entry name" value="ATPase_P-typ_cation-transptr_C"/>
</dbReference>
<evidence type="ECO:0000256" key="2">
    <source>
        <dbReference type="ARBA" id="ARBA00022692"/>
    </source>
</evidence>
<gene>
    <name evidence="13" type="ORF">SLS63_004670</name>
</gene>
<dbReference type="PANTHER" id="PTHR24093">
    <property type="entry name" value="CATION TRANSPORTING ATPASE"/>
    <property type="match status" value="1"/>
</dbReference>
<dbReference type="SFLD" id="SFLDG00002">
    <property type="entry name" value="C1.7:_P-type_atpase_like"/>
    <property type="match status" value="1"/>
</dbReference>
<dbReference type="SUPFAM" id="SSF56784">
    <property type="entry name" value="HAD-like"/>
    <property type="match status" value="1"/>
</dbReference>
<dbReference type="Pfam" id="PF00689">
    <property type="entry name" value="Cation_ATPase_C"/>
    <property type="match status" value="1"/>
</dbReference>
<dbReference type="PRINTS" id="PR00119">
    <property type="entry name" value="CATATPASE"/>
</dbReference>
<dbReference type="EMBL" id="JAKNSF020000018">
    <property type="protein sequence ID" value="KAK7733141.1"/>
    <property type="molecule type" value="Genomic_DNA"/>
</dbReference>
<dbReference type="InterPro" id="IPR023299">
    <property type="entry name" value="ATPase_P-typ_cyto_dom_N"/>
</dbReference>
<evidence type="ECO:0000256" key="6">
    <source>
        <dbReference type="ARBA" id="ARBA00022842"/>
    </source>
</evidence>
<evidence type="ECO:0000259" key="12">
    <source>
        <dbReference type="SMART" id="SM00831"/>
    </source>
</evidence>
<keyword evidence="6" id="KW-0460">Magnesium</keyword>
<reference evidence="13 14" key="1">
    <citation type="submission" date="2024-02" db="EMBL/GenBank/DDBJ databases">
        <title>De novo assembly and annotation of 12 fungi associated with fruit tree decline syndrome in Ontario, Canada.</title>
        <authorList>
            <person name="Sulman M."/>
            <person name="Ellouze W."/>
            <person name="Ilyukhin E."/>
        </authorList>
    </citation>
    <scope>NUCLEOTIDE SEQUENCE [LARGE SCALE GENOMIC DNA]</scope>
    <source>
        <strain evidence="13 14">M169</strain>
    </source>
</reference>
<dbReference type="Pfam" id="PF13246">
    <property type="entry name" value="Cation_ATPase"/>
    <property type="match status" value="1"/>
</dbReference>
<dbReference type="SUPFAM" id="SSF81660">
    <property type="entry name" value="Metal cation-transporting ATPase, ATP-binding domain N"/>
    <property type="match status" value="1"/>
</dbReference>
<feature type="transmembrane region" description="Helical" evidence="11">
    <location>
        <begin position="185"/>
        <end position="205"/>
    </location>
</feature>
<dbReference type="PRINTS" id="PR00120">
    <property type="entry name" value="HATPASE"/>
</dbReference>
<evidence type="ECO:0000256" key="1">
    <source>
        <dbReference type="ARBA" id="ARBA00004127"/>
    </source>
</evidence>
<dbReference type="InterPro" id="IPR023214">
    <property type="entry name" value="HAD_sf"/>
</dbReference>
<evidence type="ECO:0000256" key="11">
    <source>
        <dbReference type="SAM" id="Phobius"/>
    </source>
</evidence>
<feature type="domain" description="Cation-transporting P-type ATPase N-terminal" evidence="12">
    <location>
        <begin position="108"/>
        <end position="201"/>
    </location>
</feature>
<dbReference type="SUPFAM" id="SSF81665">
    <property type="entry name" value="Calcium ATPase, transmembrane domain M"/>
    <property type="match status" value="1"/>
</dbReference>
<comment type="caution">
    <text evidence="13">The sequence shown here is derived from an EMBL/GenBank/DDBJ whole genome shotgun (WGS) entry which is preliminary data.</text>
</comment>
<organism evidence="13 14">
    <name type="scientific">Diaporthe eres</name>
    <name type="common">Phomopsis oblonga</name>
    <dbReference type="NCBI Taxonomy" id="83184"/>
    <lineage>
        <taxon>Eukaryota</taxon>
        <taxon>Fungi</taxon>
        <taxon>Dikarya</taxon>
        <taxon>Ascomycota</taxon>
        <taxon>Pezizomycotina</taxon>
        <taxon>Sordariomycetes</taxon>
        <taxon>Sordariomycetidae</taxon>
        <taxon>Diaporthales</taxon>
        <taxon>Diaporthaceae</taxon>
        <taxon>Diaporthe</taxon>
        <taxon>Diaporthe eres species complex</taxon>
    </lineage>
</organism>
<dbReference type="InterPro" id="IPR004014">
    <property type="entry name" value="ATPase_P-typ_cation-transptr_N"/>
</dbReference>
<evidence type="ECO:0000313" key="13">
    <source>
        <dbReference type="EMBL" id="KAK7733141.1"/>
    </source>
</evidence>
<dbReference type="SMART" id="SM00831">
    <property type="entry name" value="Cation_ATPase_N"/>
    <property type="match status" value="1"/>
</dbReference>
<dbReference type="PROSITE" id="PS00154">
    <property type="entry name" value="ATPASE_E1_E2"/>
    <property type="match status" value="1"/>
</dbReference>
<accession>A0ABR1PCR2</accession>
<dbReference type="Pfam" id="PF00690">
    <property type="entry name" value="Cation_ATPase_N"/>
    <property type="match status" value="1"/>
</dbReference>
<evidence type="ECO:0000256" key="10">
    <source>
        <dbReference type="SAM" id="MobiDB-lite"/>
    </source>
</evidence>
<keyword evidence="3" id="KW-0479">Metal-binding</keyword>
<dbReference type="SFLD" id="SFLDF00027">
    <property type="entry name" value="p-type_atpase"/>
    <property type="match status" value="1"/>
</dbReference>
<dbReference type="InterPro" id="IPR036412">
    <property type="entry name" value="HAD-like_sf"/>
</dbReference>
<dbReference type="Gene3D" id="1.20.1110.10">
    <property type="entry name" value="Calcium-transporting ATPase, transmembrane domain"/>
    <property type="match status" value="1"/>
</dbReference>
<keyword evidence="14" id="KW-1185">Reference proteome</keyword>
<dbReference type="InterPro" id="IPR059000">
    <property type="entry name" value="ATPase_P-type_domA"/>
</dbReference>
<dbReference type="Gene3D" id="3.40.50.1000">
    <property type="entry name" value="HAD superfamily/HAD-like"/>
    <property type="match status" value="1"/>
</dbReference>
<dbReference type="Pfam" id="PF00122">
    <property type="entry name" value="E1-E2_ATPase"/>
    <property type="match status" value="1"/>
</dbReference>
<protein>
    <recommendedName>
        <fullName evidence="12">Cation-transporting P-type ATPase N-terminal domain-containing protein</fullName>
    </recommendedName>
</protein>
<keyword evidence="4" id="KW-0547">Nucleotide-binding</keyword>
<dbReference type="Pfam" id="PF08282">
    <property type="entry name" value="Hydrolase_3"/>
    <property type="match status" value="1"/>
</dbReference>
<feature type="region of interest" description="Disordered" evidence="10">
    <location>
        <begin position="108"/>
        <end position="134"/>
    </location>
</feature>
<dbReference type="Proteomes" id="UP001430848">
    <property type="component" value="Unassembled WGS sequence"/>
</dbReference>
<dbReference type="InterPro" id="IPR044492">
    <property type="entry name" value="P_typ_ATPase_HD_dom"/>
</dbReference>
<evidence type="ECO:0000256" key="7">
    <source>
        <dbReference type="ARBA" id="ARBA00022967"/>
    </source>
</evidence>
<dbReference type="InterPro" id="IPR001757">
    <property type="entry name" value="P_typ_ATPase"/>
</dbReference>
<dbReference type="SUPFAM" id="SSF81653">
    <property type="entry name" value="Calcium ATPase, transduction domain A"/>
    <property type="match status" value="1"/>
</dbReference>
<keyword evidence="8 11" id="KW-1133">Transmembrane helix</keyword>
<evidence type="ECO:0000256" key="9">
    <source>
        <dbReference type="ARBA" id="ARBA00023136"/>
    </source>
</evidence>
<comment type="subcellular location">
    <subcellularLocation>
        <location evidence="1">Endomembrane system</location>
        <topology evidence="1">Multi-pass membrane protein</topology>
    </subcellularLocation>
</comment>
<dbReference type="Gene3D" id="3.40.1110.10">
    <property type="entry name" value="Calcium-transporting ATPase, cytoplasmic domain N"/>
    <property type="match status" value="1"/>
</dbReference>
<evidence type="ECO:0000313" key="14">
    <source>
        <dbReference type="Proteomes" id="UP001430848"/>
    </source>
</evidence>
<keyword evidence="9 11" id="KW-0472">Membrane</keyword>
<dbReference type="Gene3D" id="2.70.150.10">
    <property type="entry name" value="Calcium-transporting ATPase, cytoplasmic transduction domain A"/>
    <property type="match status" value="1"/>
</dbReference>
<evidence type="ECO:0000256" key="8">
    <source>
        <dbReference type="ARBA" id="ARBA00022989"/>
    </source>
</evidence>
<keyword evidence="7" id="KW-1278">Translocase</keyword>
<name>A0ABR1PCR2_DIAER</name>
<feature type="region of interest" description="Disordered" evidence="10">
    <location>
        <begin position="1010"/>
        <end position="1038"/>
    </location>
</feature>
<proteinExistence type="predicted"/>
<feature type="transmembrane region" description="Helical" evidence="11">
    <location>
        <begin position="220"/>
        <end position="240"/>
    </location>
</feature>
<sequence length="1201" mass="132392">MTDHKTLTSRSQSKDIQLEPPASRKDGPKFDIDFTANSDDNVPDNPFAFAPGHLHKLSVARSVAALQAFGGLTGLAYGLRSDATAGLSLDEDVLEGLISAQSACKESSSSILTPDPKLQVHHHDTRRRSHSEGHGIHGLAEQLRLEHAENKGYSDRRRVFGENRLPPPRQRSFLQLCWLAMNDKLIFLLMASAVVSLALGIYQAVQIQQKGGEQGSSLEWVESVTIVAAIIVIILVQALNDYHKNYKFQKLNQKKEERMVTVMRSGKHVTISVFDLLVGDLLRVEAGDVAPVDGVLVDGFGVQVDESPMTGESDLVEKTPAAFVHEANRKSSSQDADPFIFSGTRVVHGIGDFLVLAVGPNSTHGRMQLSLRADVEETPLQQKLGRLAKYLIFIGFGIGIIFFLVLFIRWLVQMGRGELDHLTPQEKGEQFLDIFMLAVNLVVIGVPEGLSLAVAVALAFATTRMLRDNNLVRLLRSCEIMGNATTVCSDKTGTLTTNNMTVATGVVGDSRFSDDAAAPLTEGDESKVQSSAKLAEGLSKDVKTLLKDSVVLNSTAFESDGAGTGDFVGSSTETALLKYGREHLGMGPVTEERTNANVVELFPFNSTLKWMACMVKLDDGRYRMLAKGAAEVVLGNCSTTVKDPCEGLTTTDMTAAMREQLSQLTRTYAADQLRVIALAYRDFDTPPMSDKGGRTGKTEAVNFANLFSQNMTFLGLFAIRDPLRPEVVESVRQCKDAGVFVRMVTGDNFLTAKSIAVESGIYTAGGIAMDGPTFRQLSDEQLDLVIPRLQVLARSSPEDKQVLVQHLKRMGETIAVTGDGTNDAPALKAADVGFAMGVSGTEIAKEASSIILLDDNFRSIVRALAWGRMVNDASKKFLQVLSTLVDGPDSGIFAVIQLLWLNLIMDIFASLALSTGNPSRDALKRRPEPRNASIISIQMWKMILGQTVYQLTVIFVLHYAGDRFFPTSTDYERNQLQTFVWNTYMLICLFNQSKLSPLLTPIRILRKRKQEKKKSKARDAERAEEEREPGEEYYDEKDEERRARRMQWRWVKATLAGDQEFFEDFLHLHHEGEQRTKVFTKKSRTSRTQTLSARAGLVSAGLAAAGVDMKHHRLTPRTGVFDGPPRPEVSEKPAEIIPVDIHQVIDAVRRNPEDCPAGLQIEVHTDTSQEDPVIPAREVLDSSTPPSQNPSYMRFVEGWLR</sequence>
<dbReference type="NCBIfam" id="TIGR01494">
    <property type="entry name" value="ATPase_P-type"/>
    <property type="match status" value="2"/>
</dbReference>
<dbReference type="InterPro" id="IPR008250">
    <property type="entry name" value="ATPase_P-typ_transduc_dom_A_sf"/>
</dbReference>
<evidence type="ECO:0000256" key="3">
    <source>
        <dbReference type="ARBA" id="ARBA00022723"/>
    </source>
</evidence>
<feature type="compositionally biased region" description="Acidic residues" evidence="10">
    <location>
        <begin position="1026"/>
        <end position="1038"/>
    </location>
</feature>